<sequence length="278" mass="31645">MIINTLRTNGLLDEEQYTQNSSSYANTTESESEYDSTYEDSDYEVDSTESEINDTDDESESQIRYPFVAEEMRQAQPCRVLIVINDQPVEAVLDTGAAVSVMSVRLARKLNITPDTKESIPLSGFASQGKVVNCKVATDVDVRIGGKLRREHFCIDETQHARDTCLLGRPWIKQHDIRLINRGTIIVVPTKNGHDNIEVQCLMDTEYSNYKDDQQNNIPIYSVQLYNVNSPPKIETGNRRLVEVKSYQEDIVSQSEFLKDVLPEDNEELQVETKELIE</sequence>
<feature type="region of interest" description="Disordered" evidence="2">
    <location>
        <begin position="1"/>
        <end position="60"/>
    </location>
</feature>
<feature type="compositionally biased region" description="Polar residues" evidence="2">
    <location>
        <begin position="17"/>
        <end position="26"/>
    </location>
</feature>
<organism evidence="3 4">
    <name type="scientific">Choanephora cucurbitarum</name>
    <dbReference type="NCBI Taxonomy" id="101091"/>
    <lineage>
        <taxon>Eukaryota</taxon>
        <taxon>Fungi</taxon>
        <taxon>Fungi incertae sedis</taxon>
        <taxon>Mucoromycota</taxon>
        <taxon>Mucoromycotina</taxon>
        <taxon>Mucoromycetes</taxon>
        <taxon>Mucorales</taxon>
        <taxon>Mucorineae</taxon>
        <taxon>Choanephoraceae</taxon>
        <taxon>Choanephoroideae</taxon>
        <taxon>Choanephora</taxon>
    </lineage>
</organism>
<dbReference type="STRING" id="101091.A0A1C7MTX8"/>
<dbReference type="InParanoid" id="A0A1C7MTX8"/>
<feature type="compositionally biased region" description="Acidic residues" evidence="2">
    <location>
        <begin position="30"/>
        <end position="60"/>
    </location>
</feature>
<keyword evidence="1" id="KW-0064">Aspartyl protease</keyword>
<dbReference type="InterPro" id="IPR001969">
    <property type="entry name" value="Aspartic_peptidase_AS"/>
</dbReference>
<keyword evidence="1" id="KW-0378">Hydrolase</keyword>
<dbReference type="PROSITE" id="PS00141">
    <property type="entry name" value="ASP_PROTEASE"/>
    <property type="match status" value="1"/>
</dbReference>
<dbReference type="SUPFAM" id="SSF50630">
    <property type="entry name" value="Acid proteases"/>
    <property type="match status" value="1"/>
</dbReference>
<dbReference type="OrthoDB" id="5597136at2759"/>
<accession>A0A1C7MTX8</accession>
<evidence type="ECO:0000256" key="2">
    <source>
        <dbReference type="SAM" id="MobiDB-lite"/>
    </source>
</evidence>
<dbReference type="GO" id="GO:0004190">
    <property type="term" value="F:aspartic-type endopeptidase activity"/>
    <property type="evidence" value="ECO:0007669"/>
    <property type="project" value="UniProtKB-KW"/>
</dbReference>
<evidence type="ECO:0000313" key="4">
    <source>
        <dbReference type="Proteomes" id="UP000093000"/>
    </source>
</evidence>
<keyword evidence="4" id="KW-1185">Reference proteome</keyword>
<name>A0A1C7MTX8_9FUNG</name>
<dbReference type="EMBL" id="LUGH01002287">
    <property type="protein sequence ID" value="OBZ80311.1"/>
    <property type="molecule type" value="Genomic_DNA"/>
</dbReference>
<comment type="caution">
    <text evidence="3">The sequence shown here is derived from an EMBL/GenBank/DDBJ whole genome shotgun (WGS) entry which is preliminary data.</text>
</comment>
<dbReference type="AlphaFoldDB" id="A0A1C7MTX8"/>
<evidence type="ECO:0008006" key="5">
    <source>
        <dbReference type="Google" id="ProtNLM"/>
    </source>
</evidence>
<dbReference type="InterPro" id="IPR021109">
    <property type="entry name" value="Peptidase_aspartic_dom_sf"/>
</dbReference>
<dbReference type="Proteomes" id="UP000093000">
    <property type="component" value="Unassembled WGS sequence"/>
</dbReference>
<dbReference type="Pfam" id="PF13975">
    <property type="entry name" value="gag-asp_proteas"/>
    <property type="match status" value="1"/>
</dbReference>
<dbReference type="Gene3D" id="2.40.70.10">
    <property type="entry name" value="Acid Proteases"/>
    <property type="match status" value="1"/>
</dbReference>
<dbReference type="CDD" id="cd00303">
    <property type="entry name" value="retropepsin_like"/>
    <property type="match status" value="1"/>
</dbReference>
<reference evidence="3 4" key="1">
    <citation type="submission" date="2016-03" db="EMBL/GenBank/DDBJ databases">
        <title>Choanephora cucurbitarum.</title>
        <authorList>
            <person name="Min B."/>
            <person name="Park H."/>
            <person name="Park J.-H."/>
            <person name="Shin H.-D."/>
            <person name="Choi I.-G."/>
        </authorList>
    </citation>
    <scope>NUCLEOTIDE SEQUENCE [LARGE SCALE GENOMIC DNA]</scope>
    <source>
        <strain evidence="3 4">KUS-F28377</strain>
    </source>
</reference>
<evidence type="ECO:0000256" key="1">
    <source>
        <dbReference type="ARBA" id="ARBA00022750"/>
    </source>
</evidence>
<evidence type="ECO:0000313" key="3">
    <source>
        <dbReference type="EMBL" id="OBZ80311.1"/>
    </source>
</evidence>
<dbReference type="GO" id="GO:0006508">
    <property type="term" value="P:proteolysis"/>
    <property type="evidence" value="ECO:0007669"/>
    <property type="project" value="InterPro"/>
</dbReference>
<keyword evidence="1" id="KW-0645">Protease</keyword>
<proteinExistence type="predicted"/>
<gene>
    <name evidence="3" type="ORF">A0J61_11640</name>
</gene>
<feature type="non-terminal residue" evidence="3">
    <location>
        <position position="278"/>
    </location>
</feature>
<protein>
    <recommendedName>
        <fullName evidence="5">Peptidase A2 domain-containing protein</fullName>
    </recommendedName>
</protein>